<dbReference type="SUPFAM" id="SSF46894">
    <property type="entry name" value="C-terminal effector domain of the bipartite response regulators"/>
    <property type="match status" value="1"/>
</dbReference>
<dbReference type="PANTHER" id="PTHR44688">
    <property type="entry name" value="DNA-BINDING TRANSCRIPTIONAL ACTIVATOR DEVR_DOSR"/>
    <property type="match status" value="1"/>
</dbReference>
<dbReference type="InterPro" id="IPR016032">
    <property type="entry name" value="Sig_transdc_resp-reg_C-effctor"/>
</dbReference>
<dbReference type="SUPFAM" id="SSF48452">
    <property type="entry name" value="TPR-like"/>
    <property type="match status" value="1"/>
</dbReference>
<keyword evidence="3" id="KW-0804">Transcription</keyword>
<dbReference type="PANTHER" id="PTHR44688:SF16">
    <property type="entry name" value="DNA-BINDING TRANSCRIPTIONAL ACTIVATOR DEVR_DOSR"/>
    <property type="match status" value="1"/>
</dbReference>
<evidence type="ECO:0000313" key="6">
    <source>
        <dbReference type="Proteomes" id="UP000550729"/>
    </source>
</evidence>
<dbReference type="CDD" id="cd06170">
    <property type="entry name" value="LuxR_C_like"/>
    <property type="match status" value="1"/>
</dbReference>
<keyword evidence="2" id="KW-0238">DNA-binding</keyword>
<dbReference type="InterPro" id="IPR011990">
    <property type="entry name" value="TPR-like_helical_dom_sf"/>
</dbReference>
<dbReference type="RefSeq" id="WP_170193239.1">
    <property type="nucleotide sequence ID" value="NZ_JABBNB010000005.1"/>
</dbReference>
<dbReference type="InterPro" id="IPR036388">
    <property type="entry name" value="WH-like_DNA-bd_sf"/>
</dbReference>
<protein>
    <recommendedName>
        <fullName evidence="4">HTH luxR-type domain-containing protein</fullName>
    </recommendedName>
</protein>
<name>A0A848KW89_9ACTN</name>
<proteinExistence type="predicted"/>
<dbReference type="PROSITE" id="PS50043">
    <property type="entry name" value="HTH_LUXR_2"/>
    <property type="match status" value="1"/>
</dbReference>
<evidence type="ECO:0000256" key="1">
    <source>
        <dbReference type="ARBA" id="ARBA00023015"/>
    </source>
</evidence>
<dbReference type="Gene3D" id="3.40.50.300">
    <property type="entry name" value="P-loop containing nucleotide triphosphate hydrolases"/>
    <property type="match status" value="1"/>
</dbReference>
<feature type="domain" description="HTH luxR-type" evidence="4">
    <location>
        <begin position="782"/>
        <end position="848"/>
    </location>
</feature>
<dbReference type="Proteomes" id="UP000550729">
    <property type="component" value="Unassembled WGS sequence"/>
</dbReference>
<dbReference type="SMART" id="SM00421">
    <property type="entry name" value="HTH_LUXR"/>
    <property type="match status" value="1"/>
</dbReference>
<organism evidence="5 6">
    <name type="scientific">Gordonia asplenii</name>
    <dbReference type="NCBI Taxonomy" id="2725283"/>
    <lineage>
        <taxon>Bacteria</taxon>
        <taxon>Bacillati</taxon>
        <taxon>Actinomycetota</taxon>
        <taxon>Actinomycetes</taxon>
        <taxon>Mycobacteriales</taxon>
        <taxon>Gordoniaceae</taxon>
        <taxon>Gordonia</taxon>
    </lineage>
</organism>
<dbReference type="GO" id="GO:0006355">
    <property type="term" value="P:regulation of DNA-templated transcription"/>
    <property type="evidence" value="ECO:0007669"/>
    <property type="project" value="InterPro"/>
</dbReference>
<evidence type="ECO:0000256" key="2">
    <source>
        <dbReference type="ARBA" id="ARBA00023125"/>
    </source>
</evidence>
<dbReference type="Gene3D" id="1.25.40.10">
    <property type="entry name" value="Tetratricopeptide repeat domain"/>
    <property type="match status" value="1"/>
</dbReference>
<accession>A0A848KW89</accession>
<dbReference type="InterPro" id="IPR027417">
    <property type="entry name" value="P-loop_NTPase"/>
</dbReference>
<evidence type="ECO:0000256" key="3">
    <source>
        <dbReference type="ARBA" id="ARBA00023163"/>
    </source>
</evidence>
<comment type="caution">
    <text evidence="5">The sequence shown here is derived from an EMBL/GenBank/DDBJ whole genome shotgun (WGS) entry which is preliminary data.</text>
</comment>
<dbReference type="PRINTS" id="PR00038">
    <property type="entry name" value="HTHLUXR"/>
</dbReference>
<reference evidence="5 6" key="1">
    <citation type="submission" date="2020-04" db="EMBL/GenBank/DDBJ databases">
        <title>Gordonia sp. nov. TBRC 11910.</title>
        <authorList>
            <person name="Suriyachadkun C."/>
        </authorList>
    </citation>
    <scope>NUCLEOTIDE SEQUENCE [LARGE SCALE GENOMIC DNA]</scope>
    <source>
        <strain evidence="5 6">TBRC 11910</strain>
    </source>
</reference>
<evidence type="ECO:0000259" key="4">
    <source>
        <dbReference type="PROSITE" id="PS50043"/>
    </source>
</evidence>
<dbReference type="GO" id="GO:0003677">
    <property type="term" value="F:DNA binding"/>
    <property type="evidence" value="ECO:0007669"/>
    <property type="project" value="UniProtKB-KW"/>
</dbReference>
<keyword evidence="6" id="KW-1185">Reference proteome</keyword>
<dbReference type="Pfam" id="PF00196">
    <property type="entry name" value="GerE"/>
    <property type="match status" value="1"/>
</dbReference>
<evidence type="ECO:0000313" key="5">
    <source>
        <dbReference type="EMBL" id="NMO00723.1"/>
    </source>
</evidence>
<dbReference type="InterPro" id="IPR000792">
    <property type="entry name" value="Tscrpt_reg_LuxR_C"/>
</dbReference>
<dbReference type="SUPFAM" id="SSF52540">
    <property type="entry name" value="P-loop containing nucleoside triphosphate hydrolases"/>
    <property type="match status" value="1"/>
</dbReference>
<dbReference type="EMBL" id="JABBNB010000005">
    <property type="protein sequence ID" value="NMO00723.1"/>
    <property type="molecule type" value="Genomic_DNA"/>
</dbReference>
<dbReference type="Gene3D" id="1.10.10.10">
    <property type="entry name" value="Winged helix-like DNA-binding domain superfamily/Winged helix DNA-binding domain"/>
    <property type="match status" value="1"/>
</dbReference>
<dbReference type="PROSITE" id="PS00622">
    <property type="entry name" value="HTH_LUXR_1"/>
    <property type="match status" value="1"/>
</dbReference>
<gene>
    <name evidence="5" type="ORF">HH308_05775</name>
</gene>
<dbReference type="AlphaFoldDB" id="A0A848KW89"/>
<sequence>MHDIVRTRFFEQARVLVDDPGAGGLLLVGPLGVGKTTLAQAILAGRTVTALTAADCTAERLRDFAHRPDDSSTGRAERRGTSTGRAGSSIVWIADADRLDPAAGAMLWQLTAARATRVLLTARSAIAHPALYAMWKDNHVHRLSIPPFSLDDTAALVESRIPGRVHRRVPHQIQRLSGGIPLISEALMSAAIDSETLQTEFGVAQLHHDIPLSPTLRAILDRFLAPLTATQRDVATILSIAANLPLAVLNTLCDGSAIDECEASGLIDVDAGGDATLRIRILASVIDAELSDDQRRDHARRISAAFTADLAVGDTWVITPVMMKLIAGIDQPTGALVDAAAHELRIGHFQTADMLARQAITRGDHAEPTLILAQSLMWRGRARECEQLLAAGDPPPDATVRARTISVRAANMFWFLLRPDDALTLLREARATLPADSDGLFAIDALRATFHYYLGESPVALEICAELGEPRDRDALSTAWLYSSKAAALLSVGRPAEAQVPIRLSRAASSQVNTGLAALINTFNQLEFYLLTGRFEKAGRFVAEVAQAARDDGDSLLSLANDVISGRAAHMSGDLLAAEDHYARALSLASRSPQASLVCACSAWLSQVYSLLGRVTEAKSSLQIAENTAHRVNAHQQPAVEMARALYRMATSDLPAARLHAADAVAFARSHEMAGVELDVRFDAEALGLIAPDADFHRRARQGSGGQAAVVFLEALAGDADTMSAAAEQMTARGRLIWAAEGFALAALKYATEDAKLLALKANWQSRAIVATTLQRTPAVAALPEPPTLSRREIEILTEVARGVSNRDIADDLVVSVRTVEGHVYRLMHKLGARRRDELSILTPWIPR</sequence>
<keyword evidence="1" id="KW-0805">Transcription regulation</keyword>